<evidence type="ECO:0000256" key="6">
    <source>
        <dbReference type="ARBA" id="ARBA00023136"/>
    </source>
</evidence>
<dbReference type="GO" id="GO:0009279">
    <property type="term" value="C:cell outer membrane"/>
    <property type="evidence" value="ECO:0007669"/>
    <property type="project" value="UniProtKB-SubCell"/>
</dbReference>
<evidence type="ECO:0000256" key="3">
    <source>
        <dbReference type="ARBA" id="ARBA00006929"/>
    </source>
</evidence>
<dbReference type="GO" id="GO:0009427">
    <property type="term" value="C:bacterial-type flagellum basal body, distal rod, L ring"/>
    <property type="evidence" value="ECO:0007669"/>
    <property type="project" value="InterPro"/>
</dbReference>
<keyword evidence="11" id="KW-0969">Cilium</keyword>
<proteinExistence type="inferred from homology"/>
<dbReference type="PROSITE" id="PS51257">
    <property type="entry name" value="PROKAR_LIPOPROTEIN"/>
    <property type="match status" value="1"/>
</dbReference>
<dbReference type="GO" id="GO:0003774">
    <property type="term" value="F:cytoskeletal motor activity"/>
    <property type="evidence" value="ECO:0007669"/>
    <property type="project" value="InterPro"/>
</dbReference>
<dbReference type="GO" id="GO:0071973">
    <property type="term" value="P:bacterial-type flagellum-dependent cell motility"/>
    <property type="evidence" value="ECO:0007669"/>
    <property type="project" value="InterPro"/>
</dbReference>
<evidence type="ECO:0000256" key="1">
    <source>
        <dbReference type="ARBA" id="ARBA00002591"/>
    </source>
</evidence>
<evidence type="ECO:0000256" key="7">
    <source>
        <dbReference type="ARBA" id="ARBA00023143"/>
    </source>
</evidence>
<evidence type="ECO:0000256" key="5">
    <source>
        <dbReference type="ARBA" id="ARBA00022729"/>
    </source>
</evidence>
<reference evidence="11 12" key="2">
    <citation type="journal article" date="2011" name="J. Bacteriol.">
        <title>Genomes of three methylotrophs from a single niche uncover genetic and metabolic divergence of Methylophilaceae.</title>
        <authorList>
            <person name="Lapidus A."/>
            <person name="Clum A."/>
            <person name="Labutti K."/>
            <person name="Kaluzhnaya M.G."/>
            <person name="Lim S."/>
            <person name="Beck D.A."/>
            <person name="Glavina Del Rio T."/>
            <person name="Nolan M."/>
            <person name="Mavromatis K."/>
            <person name="Huntemann M."/>
            <person name="Lucas S."/>
            <person name="Lidstrom M.E."/>
            <person name="Ivanova N."/>
            <person name="Chistoserdova L."/>
        </authorList>
    </citation>
    <scope>NUCLEOTIDE SEQUENCE [LARGE SCALE GENOMIC DNA]</scope>
    <source>
        <strain evidence="11 12">SIP3-4</strain>
    </source>
</reference>
<evidence type="ECO:0000256" key="8">
    <source>
        <dbReference type="ARBA" id="ARBA00023237"/>
    </source>
</evidence>
<sequence length="228" mass="23775" precursor="true">MLKIIRHIATQLKPAVLGLLAAGALTLSACTPTSITQGPLTTKPYPASARPPTNGAIYNVAAYRPLFEDRRARLIGDTLMINITENTSATKANGSSASKKGSVDSSVTASFGSPVPRAAFNSASDLSYTDAAAANASNVFTGSIAVTVLDVLPNGYLVVGGEKQVALDKGTEFVRLSGVVNPDTITAANTVPSTRVADARIEYRTNSRVDAALVTSILSRFFLSFIPL</sequence>
<dbReference type="KEGG" id="mei:Msip34_0773"/>
<name>C6XAT9_METGS</name>
<keyword evidence="9" id="KW-0449">Lipoprotein</keyword>
<keyword evidence="11" id="KW-0282">Flagellum</keyword>
<evidence type="ECO:0000313" key="11">
    <source>
        <dbReference type="EMBL" id="ACT50021.1"/>
    </source>
</evidence>
<comment type="subcellular location">
    <subcellularLocation>
        <location evidence="9">Cell outer membrane</location>
        <topology evidence="9">Lipid-anchor</topology>
    </subcellularLocation>
    <subcellularLocation>
        <location evidence="9">Bacterial flagellum basal body</location>
    </subcellularLocation>
    <subcellularLocation>
        <location evidence="2">Membrane</location>
    </subcellularLocation>
</comment>
<evidence type="ECO:0000256" key="4">
    <source>
        <dbReference type="ARBA" id="ARBA00011439"/>
    </source>
</evidence>
<dbReference type="RefSeq" id="WP_015829594.1">
    <property type="nucleotide sequence ID" value="NC_012969.1"/>
</dbReference>
<feature type="chain" id="PRO_5008951739" description="Flagellar L-ring protein" evidence="10">
    <location>
        <begin position="30"/>
        <end position="228"/>
    </location>
</feature>
<dbReference type="PANTHER" id="PTHR34933">
    <property type="entry name" value="FLAGELLAR L-RING PROTEIN"/>
    <property type="match status" value="1"/>
</dbReference>
<protein>
    <recommendedName>
        <fullName evidence="9">Flagellar L-ring protein</fullName>
    </recommendedName>
    <alternativeName>
        <fullName evidence="9">Basal body L-ring protein</fullName>
    </alternativeName>
</protein>
<comment type="function">
    <text evidence="1 9">Assembles around the rod to form the L-ring and probably protects the motor/basal body from shearing forces during rotation.</text>
</comment>
<dbReference type="AlphaFoldDB" id="C6XAT9"/>
<dbReference type="HAMAP" id="MF_00415">
    <property type="entry name" value="FlgH"/>
    <property type="match status" value="1"/>
</dbReference>
<dbReference type="InterPro" id="IPR000527">
    <property type="entry name" value="Flag_Lring"/>
</dbReference>
<dbReference type="PRINTS" id="PR01008">
    <property type="entry name" value="FLGLRINGFLGH"/>
</dbReference>
<organism evidence="11 12">
    <name type="scientific">Methylovorus glucosotrophus (strain SIP3-4)</name>
    <dbReference type="NCBI Taxonomy" id="582744"/>
    <lineage>
        <taxon>Bacteria</taxon>
        <taxon>Pseudomonadati</taxon>
        <taxon>Pseudomonadota</taxon>
        <taxon>Betaproteobacteria</taxon>
        <taxon>Nitrosomonadales</taxon>
        <taxon>Methylophilaceae</taxon>
        <taxon>Methylovorus</taxon>
    </lineage>
</organism>
<dbReference type="HOGENOM" id="CLU_069313_0_0_4"/>
<keyword evidence="6 9" id="KW-0472">Membrane</keyword>
<gene>
    <name evidence="9" type="primary">flgH</name>
    <name evidence="11" type="ordered locus">Msip34_0773</name>
</gene>
<dbReference type="Pfam" id="PF02107">
    <property type="entry name" value="FlgH"/>
    <property type="match status" value="1"/>
</dbReference>
<evidence type="ECO:0000313" key="12">
    <source>
        <dbReference type="Proteomes" id="UP000002743"/>
    </source>
</evidence>
<dbReference type="EMBL" id="CP001674">
    <property type="protein sequence ID" value="ACT50021.1"/>
    <property type="molecule type" value="Genomic_DNA"/>
</dbReference>
<keyword evidence="12" id="KW-1185">Reference proteome</keyword>
<dbReference type="PANTHER" id="PTHR34933:SF3">
    <property type="entry name" value="FLAGELLAR L-RING PROTEIN"/>
    <property type="match status" value="1"/>
</dbReference>
<evidence type="ECO:0000256" key="10">
    <source>
        <dbReference type="SAM" id="SignalP"/>
    </source>
</evidence>
<dbReference type="STRING" id="582744.Msip34_0773"/>
<keyword evidence="5 9" id="KW-0732">Signal</keyword>
<evidence type="ECO:0000256" key="9">
    <source>
        <dbReference type="HAMAP-Rule" id="MF_00415"/>
    </source>
</evidence>
<dbReference type="Proteomes" id="UP000002743">
    <property type="component" value="Chromosome"/>
</dbReference>
<evidence type="ECO:0000256" key="2">
    <source>
        <dbReference type="ARBA" id="ARBA00004370"/>
    </source>
</evidence>
<keyword evidence="7 9" id="KW-0975">Bacterial flagellum</keyword>
<keyword evidence="8 9" id="KW-0998">Cell outer membrane</keyword>
<dbReference type="eggNOG" id="COG2063">
    <property type="taxonomic scope" value="Bacteria"/>
</dbReference>
<comment type="similarity">
    <text evidence="3 9">Belongs to the FlgH family.</text>
</comment>
<comment type="subunit">
    <text evidence="4 9">The basal body constitutes a major portion of the flagellar organelle and consists of four rings (L,P,S, and M) mounted on a central rod.</text>
</comment>
<accession>C6XAT9</accession>
<reference evidence="12" key="1">
    <citation type="submission" date="2009-07" db="EMBL/GenBank/DDBJ databases">
        <title>Complete sequence of chromosome of Methylovorus sp. SIP3-4.</title>
        <authorList>
            <person name="Lucas S."/>
            <person name="Copeland A."/>
            <person name="Lapidus A."/>
            <person name="Glavina del Rio T."/>
            <person name="Tice H."/>
            <person name="Bruce D."/>
            <person name="Goodwin L."/>
            <person name="Pitluck S."/>
            <person name="Clum A."/>
            <person name="Larimer F."/>
            <person name="Land M."/>
            <person name="Hauser L."/>
            <person name="Kyrpides N."/>
            <person name="Mikhailova N."/>
            <person name="Kayluzhnaya M."/>
            <person name="Chistoserdova L."/>
        </authorList>
    </citation>
    <scope>NUCLEOTIDE SEQUENCE [LARGE SCALE GENOMIC DNA]</scope>
    <source>
        <strain evidence="12">SIP3-4</strain>
    </source>
</reference>
<feature type="signal peptide" evidence="10">
    <location>
        <begin position="1"/>
        <end position="29"/>
    </location>
</feature>
<keyword evidence="11" id="KW-0966">Cell projection</keyword>